<dbReference type="GO" id="GO:0052914">
    <property type="term" value="F:16S rRNA (guanine(1207)-N(2))-methyltransferase activity"/>
    <property type="evidence" value="ECO:0007669"/>
    <property type="project" value="UniProtKB-EC"/>
</dbReference>
<dbReference type="InterPro" id="IPR013675">
    <property type="entry name" value="Mtase_sm_N"/>
</dbReference>
<dbReference type="Pfam" id="PF08468">
    <property type="entry name" value="MTS_N"/>
    <property type="match status" value="1"/>
</dbReference>
<protein>
    <recommendedName>
        <fullName evidence="6">Ribosomal RNA small subunit methyltransferase C</fullName>
        <ecNumber evidence="6">2.1.1.172</ecNumber>
    </recommendedName>
    <alternativeName>
        <fullName evidence="6">16S rRNA m2G1207 methyltransferase</fullName>
    </alternativeName>
    <alternativeName>
        <fullName evidence="6">rRNA (guanine-N(2)-)-methyltransferase RsmC</fullName>
    </alternativeName>
</protein>
<comment type="similarity">
    <text evidence="6">Belongs to the methyltransferase superfamily. RsmC family.</text>
</comment>
<dbReference type="HAMAP" id="MF_01862">
    <property type="entry name" value="16SrRNA_methyltr_C"/>
    <property type="match status" value="1"/>
</dbReference>
<dbReference type="NCBIfam" id="NF007023">
    <property type="entry name" value="PRK09489.1"/>
    <property type="match status" value="1"/>
</dbReference>
<dbReference type="InterPro" id="IPR007848">
    <property type="entry name" value="Small_mtfrase_dom"/>
</dbReference>
<feature type="domain" description="Methyltransferase small N-terminal" evidence="8">
    <location>
        <begin position="10"/>
        <end position="169"/>
    </location>
</feature>
<keyword evidence="1 6" id="KW-0963">Cytoplasm</keyword>
<sequence>MPYAESPVAQLLERNLSLFAGKRLLIAGYLEDNFVLSLRHEARSITLFCNDYHRYLALQAAAPGAGVTLQFGHQPQGLSADYDALLLLLPKAKRESQYLLACLAPWLTPEAELFLAGENRGGINGADKLLAPYCQQFNKLDSARRCSLVHGQLSHAVAPFNIDAWVQHYQLQIDGQPLTVCALPGVFSADGLDEGSALLLEHVPALHGRVLDLGCGAGVIGAVLARRYPAIRLQLCDINALALESSRRTLACNGLQGDVLASDMLSDVAAGLDYLITNPPFHAGLNTLYAPTEQMITAAPSLLARGGKMLLVANAFLRYPPYLDRAFKQQQIIAENRKFRLYLAQ</sequence>
<keyword evidence="2 6" id="KW-0698">rRNA processing</keyword>
<evidence type="ECO:0000256" key="3">
    <source>
        <dbReference type="ARBA" id="ARBA00022603"/>
    </source>
</evidence>
<comment type="caution">
    <text evidence="9">The sequence shown here is derived from an EMBL/GenBank/DDBJ whole genome shotgun (WGS) entry which is preliminary data.</text>
</comment>
<dbReference type="PROSITE" id="PS00092">
    <property type="entry name" value="N6_MTASE"/>
    <property type="match status" value="1"/>
</dbReference>
<organism evidence="9 10">
    <name type="scientific">Pseudaeromonas sharmana</name>
    <dbReference type="NCBI Taxonomy" id="328412"/>
    <lineage>
        <taxon>Bacteria</taxon>
        <taxon>Pseudomonadati</taxon>
        <taxon>Pseudomonadota</taxon>
        <taxon>Gammaproteobacteria</taxon>
        <taxon>Aeromonadales</taxon>
        <taxon>Aeromonadaceae</taxon>
        <taxon>Pseudaeromonas</taxon>
    </lineage>
</organism>
<dbReference type="EC" id="2.1.1.172" evidence="6"/>
<comment type="catalytic activity">
    <reaction evidence="6">
        <text>guanosine(1207) in 16S rRNA + S-adenosyl-L-methionine = N(2)-methylguanosine(1207) in 16S rRNA + S-adenosyl-L-homocysteine + H(+)</text>
        <dbReference type="Rhea" id="RHEA:42736"/>
        <dbReference type="Rhea" id="RHEA-COMP:10213"/>
        <dbReference type="Rhea" id="RHEA-COMP:10214"/>
        <dbReference type="ChEBI" id="CHEBI:15378"/>
        <dbReference type="ChEBI" id="CHEBI:57856"/>
        <dbReference type="ChEBI" id="CHEBI:59789"/>
        <dbReference type="ChEBI" id="CHEBI:74269"/>
        <dbReference type="ChEBI" id="CHEBI:74481"/>
        <dbReference type="EC" id="2.1.1.172"/>
    </reaction>
</comment>
<gene>
    <name evidence="6 9" type="primary">rsmC</name>
    <name evidence="9" type="ORF">ACFOSS_04630</name>
</gene>
<dbReference type="InterPro" id="IPR023543">
    <property type="entry name" value="rRNA_ssu_MeTfrase_C"/>
</dbReference>
<dbReference type="PANTHER" id="PTHR47816:SF4">
    <property type="entry name" value="RIBOSOMAL RNA SMALL SUBUNIT METHYLTRANSFERASE C"/>
    <property type="match status" value="1"/>
</dbReference>
<dbReference type="Proteomes" id="UP001595692">
    <property type="component" value="Unassembled WGS sequence"/>
</dbReference>
<evidence type="ECO:0000313" key="10">
    <source>
        <dbReference type="Proteomes" id="UP001595692"/>
    </source>
</evidence>
<keyword evidence="4 6" id="KW-0808">Transferase</keyword>
<keyword evidence="5 6" id="KW-0949">S-adenosyl-L-methionine</keyword>
<evidence type="ECO:0000256" key="5">
    <source>
        <dbReference type="ARBA" id="ARBA00022691"/>
    </source>
</evidence>
<evidence type="ECO:0000313" key="9">
    <source>
        <dbReference type="EMBL" id="MFC3912754.1"/>
    </source>
</evidence>
<evidence type="ECO:0000259" key="8">
    <source>
        <dbReference type="Pfam" id="PF08468"/>
    </source>
</evidence>
<keyword evidence="3 6" id="KW-0489">Methyltransferase</keyword>
<dbReference type="RefSeq" id="WP_377150911.1">
    <property type="nucleotide sequence ID" value="NZ_JBHSAF010000002.1"/>
</dbReference>
<evidence type="ECO:0000256" key="1">
    <source>
        <dbReference type="ARBA" id="ARBA00022490"/>
    </source>
</evidence>
<name>A0ABV8CLG1_9GAMM</name>
<evidence type="ECO:0000256" key="4">
    <source>
        <dbReference type="ARBA" id="ARBA00022679"/>
    </source>
</evidence>
<comment type="function">
    <text evidence="6">Specifically methylates the guanine in position 1207 of 16S rRNA in the 30S particle.</text>
</comment>
<dbReference type="EMBL" id="JBHSAF010000002">
    <property type="protein sequence ID" value="MFC3912754.1"/>
    <property type="molecule type" value="Genomic_DNA"/>
</dbReference>
<dbReference type="SUPFAM" id="SSF53335">
    <property type="entry name" value="S-adenosyl-L-methionine-dependent methyltransferases"/>
    <property type="match status" value="1"/>
</dbReference>
<comment type="subunit">
    <text evidence="6">Monomer.</text>
</comment>
<dbReference type="InterPro" id="IPR046977">
    <property type="entry name" value="RsmC/RlmG"/>
</dbReference>
<evidence type="ECO:0000256" key="2">
    <source>
        <dbReference type="ARBA" id="ARBA00022552"/>
    </source>
</evidence>
<proteinExistence type="inferred from homology"/>
<dbReference type="InterPro" id="IPR002052">
    <property type="entry name" value="DNA_methylase_N6_adenine_CS"/>
</dbReference>
<reference evidence="10" key="1">
    <citation type="journal article" date="2019" name="Int. J. Syst. Evol. Microbiol.">
        <title>The Global Catalogue of Microorganisms (GCM) 10K type strain sequencing project: providing services to taxonomists for standard genome sequencing and annotation.</title>
        <authorList>
            <consortium name="The Broad Institute Genomics Platform"/>
            <consortium name="The Broad Institute Genome Sequencing Center for Infectious Disease"/>
            <person name="Wu L."/>
            <person name="Ma J."/>
        </authorList>
    </citation>
    <scope>NUCLEOTIDE SEQUENCE [LARGE SCALE GENOMIC DNA]</scope>
    <source>
        <strain evidence="10">CCUG 54939</strain>
    </source>
</reference>
<dbReference type="InterPro" id="IPR029063">
    <property type="entry name" value="SAM-dependent_MTases_sf"/>
</dbReference>
<accession>A0ABV8CLG1</accession>
<comment type="subcellular location">
    <subcellularLocation>
        <location evidence="6">Cytoplasm</location>
    </subcellularLocation>
</comment>
<dbReference type="Gene3D" id="3.40.50.150">
    <property type="entry name" value="Vaccinia Virus protein VP39"/>
    <property type="match status" value="2"/>
</dbReference>
<feature type="domain" description="Methyltransferase small" evidence="7">
    <location>
        <begin position="178"/>
        <end position="342"/>
    </location>
</feature>
<dbReference type="CDD" id="cd02440">
    <property type="entry name" value="AdoMet_MTases"/>
    <property type="match status" value="1"/>
</dbReference>
<evidence type="ECO:0000256" key="6">
    <source>
        <dbReference type="HAMAP-Rule" id="MF_01862"/>
    </source>
</evidence>
<dbReference type="Pfam" id="PF05175">
    <property type="entry name" value="MTS"/>
    <property type="match status" value="1"/>
</dbReference>
<dbReference type="PANTHER" id="PTHR47816">
    <property type="entry name" value="RIBOSOMAL RNA SMALL SUBUNIT METHYLTRANSFERASE C"/>
    <property type="match status" value="1"/>
</dbReference>
<evidence type="ECO:0000259" key="7">
    <source>
        <dbReference type="Pfam" id="PF05175"/>
    </source>
</evidence>
<keyword evidence="10" id="KW-1185">Reference proteome</keyword>